<dbReference type="EMBL" id="BNCI01000001">
    <property type="protein sequence ID" value="GHF14663.1"/>
    <property type="molecule type" value="Genomic_DNA"/>
</dbReference>
<evidence type="ECO:0000256" key="1">
    <source>
        <dbReference type="SAM" id="Phobius"/>
    </source>
</evidence>
<keyword evidence="3" id="KW-1185">Reference proteome</keyword>
<keyword evidence="1" id="KW-0472">Membrane</keyword>
<reference evidence="2" key="1">
    <citation type="journal article" date="2014" name="Int. J. Syst. Evol. Microbiol.">
        <title>Complete genome sequence of Corynebacterium casei LMG S-19264T (=DSM 44701T), isolated from a smear-ripened cheese.</title>
        <authorList>
            <consortium name="US DOE Joint Genome Institute (JGI-PGF)"/>
            <person name="Walter F."/>
            <person name="Albersmeier A."/>
            <person name="Kalinowski J."/>
            <person name="Ruckert C."/>
        </authorList>
    </citation>
    <scope>NUCLEOTIDE SEQUENCE</scope>
    <source>
        <strain evidence="2">KCTC 42590</strain>
    </source>
</reference>
<keyword evidence="1" id="KW-0812">Transmembrane</keyword>
<sequence length="109" mass="12238">MVENLKSSNLLVIKGVQKAITKEVIVFAFLSTLISFIFTGDFSFLGVMSSLLIAIVVSLALNAALIFILFSWHWIKSVNKDYVYLYVSKTTEGKVRLITAPLKLFDNIF</sequence>
<feature type="transmembrane region" description="Helical" evidence="1">
    <location>
        <begin position="24"/>
        <end position="45"/>
    </location>
</feature>
<dbReference type="AlphaFoldDB" id="A0A919ALL3"/>
<keyword evidence="1" id="KW-1133">Transmembrane helix</keyword>
<proteinExistence type="predicted"/>
<organism evidence="2 3">
    <name type="scientific">Kordiimonas sediminis</name>
    <dbReference type="NCBI Taxonomy" id="1735581"/>
    <lineage>
        <taxon>Bacteria</taxon>
        <taxon>Pseudomonadati</taxon>
        <taxon>Pseudomonadota</taxon>
        <taxon>Alphaproteobacteria</taxon>
        <taxon>Kordiimonadales</taxon>
        <taxon>Kordiimonadaceae</taxon>
        <taxon>Kordiimonas</taxon>
    </lineage>
</organism>
<evidence type="ECO:0000313" key="2">
    <source>
        <dbReference type="EMBL" id="GHF14663.1"/>
    </source>
</evidence>
<evidence type="ECO:0000313" key="3">
    <source>
        <dbReference type="Proteomes" id="UP000630923"/>
    </source>
</evidence>
<accession>A0A919ALL3</accession>
<feature type="transmembrane region" description="Helical" evidence="1">
    <location>
        <begin position="51"/>
        <end position="75"/>
    </location>
</feature>
<dbReference type="Proteomes" id="UP000630923">
    <property type="component" value="Unassembled WGS sequence"/>
</dbReference>
<comment type="caution">
    <text evidence="2">The sequence shown here is derived from an EMBL/GenBank/DDBJ whole genome shotgun (WGS) entry which is preliminary data.</text>
</comment>
<reference evidence="2" key="2">
    <citation type="submission" date="2020-09" db="EMBL/GenBank/DDBJ databases">
        <authorList>
            <person name="Sun Q."/>
            <person name="Kim S."/>
        </authorList>
    </citation>
    <scope>NUCLEOTIDE SEQUENCE</scope>
    <source>
        <strain evidence="2">KCTC 42590</strain>
    </source>
</reference>
<protein>
    <submittedName>
        <fullName evidence="2">Uncharacterized protein</fullName>
    </submittedName>
</protein>
<gene>
    <name evidence="2" type="ORF">GCM10017044_05950</name>
</gene>
<name>A0A919ALL3_9PROT</name>